<dbReference type="Proteomes" id="UP000184268">
    <property type="component" value="Unassembled WGS sequence"/>
</dbReference>
<keyword evidence="3" id="KW-1185">Reference proteome</keyword>
<proteinExistence type="predicted"/>
<dbReference type="STRING" id="299255.SAMN02745129_1158"/>
<evidence type="ECO:0008006" key="4">
    <source>
        <dbReference type="Google" id="ProtNLM"/>
    </source>
</evidence>
<evidence type="ECO:0000313" key="3">
    <source>
        <dbReference type="Proteomes" id="UP000184268"/>
    </source>
</evidence>
<dbReference type="RefSeq" id="WP_067658316.1">
    <property type="nucleotide sequence ID" value="NZ_FQXG01000001.1"/>
</dbReference>
<accession>A0A1M5NRR5</accession>
<sequence>MQLKPQLGNISAALAAASSALVSPAGQAGLSDWFEDLSQWQVNTALLYYGEDGDRVTAWEGTVQAQRTNGDQQTLSLAATLDSLTGASATGAVPQDQVQTFTRPSGNGEYQVAPGQTPLDDTFKDTRLQLNIGWAEPISIEWEYDLGGHLSKEYDYLSLGLYGGATRYFDRNNTALRFGASVFYDTIEPEGDIPVPFSAMALRADYDSEEAFRQAFDQTRGAGSDTKTTAELTLGLTQVINPALVMQLNYSYAQVSGYQTDPFKFVSEIDDTGTALVQRYERRPDRRSKHALFAQAKAHLSERLGGPVLDASYRFMTDDWGIDSHTLDLRYNLRLANGHFIEPQLRLYRQTAAEFYRPFLRRGEPLPDYASADYRLADMDTYTLGLKYGIPLSQQRQADIRVAYYRQQPSGPGGPGQLQSLELYPALSAWIVQLSYRF</sequence>
<dbReference type="InterPro" id="IPR021953">
    <property type="entry name" value="DUF3570"/>
</dbReference>
<keyword evidence="1" id="KW-0732">Signal</keyword>
<protein>
    <recommendedName>
        <fullName evidence="4">DUF3570 domain-containing protein</fullName>
    </recommendedName>
</protein>
<evidence type="ECO:0000256" key="1">
    <source>
        <dbReference type="SAM" id="SignalP"/>
    </source>
</evidence>
<reference evidence="2 3" key="1">
    <citation type="submission" date="2016-11" db="EMBL/GenBank/DDBJ databases">
        <authorList>
            <person name="Jaros S."/>
            <person name="Januszkiewicz K."/>
            <person name="Wedrychowicz H."/>
        </authorList>
    </citation>
    <scope>NUCLEOTIDE SEQUENCE [LARGE SCALE GENOMIC DNA]</scope>
    <source>
        <strain evidence="2 3">DSM 16917</strain>
    </source>
</reference>
<organism evidence="2 3">
    <name type="scientific">Ferrimonas marina</name>
    <dbReference type="NCBI Taxonomy" id="299255"/>
    <lineage>
        <taxon>Bacteria</taxon>
        <taxon>Pseudomonadati</taxon>
        <taxon>Pseudomonadota</taxon>
        <taxon>Gammaproteobacteria</taxon>
        <taxon>Alteromonadales</taxon>
        <taxon>Ferrimonadaceae</taxon>
        <taxon>Ferrimonas</taxon>
    </lineage>
</organism>
<feature type="chain" id="PRO_5009912679" description="DUF3570 domain-containing protein" evidence="1">
    <location>
        <begin position="29"/>
        <end position="438"/>
    </location>
</feature>
<feature type="signal peptide" evidence="1">
    <location>
        <begin position="1"/>
        <end position="28"/>
    </location>
</feature>
<dbReference type="AlphaFoldDB" id="A0A1M5NRR5"/>
<dbReference type="Pfam" id="PF12094">
    <property type="entry name" value="DUF3570"/>
    <property type="match status" value="1"/>
</dbReference>
<gene>
    <name evidence="2" type="ORF">SAMN02745129_1158</name>
</gene>
<dbReference type="EMBL" id="FQXG01000001">
    <property type="protein sequence ID" value="SHG92266.1"/>
    <property type="molecule type" value="Genomic_DNA"/>
</dbReference>
<evidence type="ECO:0000313" key="2">
    <source>
        <dbReference type="EMBL" id="SHG92266.1"/>
    </source>
</evidence>
<dbReference type="OrthoDB" id="5450709at2"/>
<name>A0A1M5NRR5_9GAMM</name>